<dbReference type="Pfam" id="PF09127">
    <property type="entry name" value="Leuk-A4-hydro_C"/>
    <property type="match status" value="1"/>
</dbReference>
<dbReference type="GO" id="GO:0008237">
    <property type="term" value="F:metallopeptidase activity"/>
    <property type="evidence" value="ECO:0007669"/>
    <property type="project" value="UniProtKB-KW"/>
</dbReference>
<keyword evidence="4" id="KW-0645">Protease</keyword>
<keyword evidence="8" id="KW-0482">Metalloprotease</keyword>
<dbReference type="InterPro" id="IPR027268">
    <property type="entry name" value="Peptidase_M4/M1_CTD_sf"/>
</dbReference>
<dbReference type="Gene3D" id="3.30.2010.30">
    <property type="match status" value="1"/>
</dbReference>
<evidence type="ECO:0000313" key="14">
    <source>
        <dbReference type="WBParaSite" id="TCLT_0000665601-mRNA-1"/>
    </source>
</evidence>
<gene>
    <name evidence="12" type="ORF">TCLT_LOCUS6645</name>
</gene>
<keyword evidence="7 10" id="KW-0862">Zinc</keyword>
<dbReference type="GO" id="GO:0004301">
    <property type="term" value="F:epoxide hydrolase activity"/>
    <property type="evidence" value="ECO:0007669"/>
    <property type="project" value="TreeGrafter"/>
</dbReference>
<dbReference type="InterPro" id="IPR038502">
    <property type="entry name" value="M1_LTA-4_hydro/amino_C_sf"/>
</dbReference>
<protein>
    <submittedName>
        <fullName evidence="14">Leuk-A4-hydro_C domain-containing protein</fullName>
    </submittedName>
</protein>
<evidence type="ECO:0000256" key="5">
    <source>
        <dbReference type="ARBA" id="ARBA00022723"/>
    </source>
</evidence>
<dbReference type="Proteomes" id="UP000276776">
    <property type="component" value="Unassembled WGS sequence"/>
</dbReference>
<feature type="binding site" evidence="10">
    <location>
        <position position="287"/>
    </location>
    <ligand>
        <name>Zn(2+)</name>
        <dbReference type="ChEBI" id="CHEBI:29105"/>
        <note>catalytic</note>
    </ligand>
</feature>
<dbReference type="FunFam" id="2.60.40.1730:FF:000004">
    <property type="entry name" value="Leukotriene A(4) hydrolase"/>
    <property type="match status" value="1"/>
</dbReference>
<dbReference type="FunFam" id="3.30.2010.30:FF:000001">
    <property type="entry name" value="Leukotriene A(4) hydrolase"/>
    <property type="match status" value="1"/>
</dbReference>
<feature type="active site" description="Proton acceptor" evidence="9">
    <location>
        <position position="288"/>
    </location>
</feature>
<dbReference type="SUPFAM" id="SSF48371">
    <property type="entry name" value="ARM repeat"/>
    <property type="match status" value="1"/>
</dbReference>
<comment type="similarity">
    <text evidence="2">Belongs to the peptidase M1 family.</text>
</comment>
<evidence type="ECO:0000256" key="8">
    <source>
        <dbReference type="ARBA" id="ARBA00023049"/>
    </source>
</evidence>
<keyword evidence="6" id="KW-0378">Hydrolase</keyword>
<dbReference type="SMART" id="SM01263">
    <property type="entry name" value="Leuk-A4-hydro_C"/>
    <property type="match status" value="1"/>
</dbReference>
<dbReference type="InterPro" id="IPR034015">
    <property type="entry name" value="M1_LTA4H"/>
</dbReference>
<evidence type="ECO:0000259" key="11">
    <source>
        <dbReference type="SMART" id="SM01263"/>
    </source>
</evidence>
<keyword evidence="13" id="KW-1185">Reference proteome</keyword>
<evidence type="ECO:0000256" key="10">
    <source>
        <dbReference type="PIRSR" id="PIRSR634015-3"/>
    </source>
</evidence>
<evidence type="ECO:0000256" key="7">
    <source>
        <dbReference type="ARBA" id="ARBA00022833"/>
    </source>
</evidence>
<dbReference type="Gene3D" id="1.25.40.320">
    <property type="entry name" value="Peptidase M1, leukotriene A4 hydrolase/aminopeptidase C-terminal domain"/>
    <property type="match status" value="1"/>
</dbReference>
<dbReference type="GO" id="GO:0006508">
    <property type="term" value="P:proteolysis"/>
    <property type="evidence" value="ECO:0007669"/>
    <property type="project" value="UniProtKB-KW"/>
</dbReference>
<dbReference type="SUPFAM" id="SSF55486">
    <property type="entry name" value="Metalloproteases ('zincins'), catalytic domain"/>
    <property type="match status" value="1"/>
</dbReference>
<reference evidence="12 13" key="2">
    <citation type="submission" date="2018-11" db="EMBL/GenBank/DDBJ databases">
        <authorList>
            <consortium name="Pathogen Informatics"/>
        </authorList>
    </citation>
    <scope>NUCLEOTIDE SEQUENCE [LARGE SCALE GENOMIC DNA]</scope>
</reference>
<dbReference type="STRING" id="103827.A0A0N5D1D3"/>
<dbReference type="InterPro" id="IPR001930">
    <property type="entry name" value="Peptidase_M1"/>
</dbReference>
<evidence type="ECO:0000313" key="13">
    <source>
        <dbReference type="Proteomes" id="UP000276776"/>
    </source>
</evidence>
<evidence type="ECO:0000256" key="9">
    <source>
        <dbReference type="PIRSR" id="PIRSR634015-1"/>
    </source>
</evidence>
<dbReference type="GO" id="GO:0043171">
    <property type="term" value="P:peptide catabolic process"/>
    <property type="evidence" value="ECO:0007669"/>
    <property type="project" value="TreeGrafter"/>
</dbReference>
<dbReference type="SUPFAM" id="SSF63737">
    <property type="entry name" value="Leukotriene A4 hydrolase N-terminal domain"/>
    <property type="match status" value="1"/>
</dbReference>
<dbReference type="GO" id="GO:0008270">
    <property type="term" value="F:zinc ion binding"/>
    <property type="evidence" value="ECO:0007669"/>
    <property type="project" value="InterPro"/>
</dbReference>
<organism evidence="14">
    <name type="scientific">Thelazia callipaeda</name>
    <name type="common">Oriental eyeworm</name>
    <name type="synonym">Parasitic nematode</name>
    <dbReference type="NCBI Taxonomy" id="103827"/>
    <lineage>
        <taxon>Eukaryota</taxon>
        <taxon>Metazoa</taxon>
        <taxon>Ecdysozoa</taxon>
        <taxon>Nematoda</taxon>
        <taxon>Chromadorea</taxon>
        <taxon>Rhabditida</taxon>
        <taxon>Spirurina</taxon>
        <taxon>Spiruromorpha</taxon>
        <taxon>Thelazioidea</taxon>
        <taxon>Thelaziidae</taxon>
        <taxon>Thelazia</taxon>
    </lineage>
</organism>
<dbReference type="Gene3D" id="1.10.390.10">
    <property type="entry name" value="Neutral Protease Domain 2"/>
    <property type="match status" value="1"/>
</dbReference>
<dbReference type="CDD" id="cd09599">
    <property type="entry name" value="M1_LTA4H"/>
    <property type="match status" value="1"/>
</dbReference>
<proteinExistence type="inferred from homology"/>
<evidence type="ECO:0000256" key="3">
    <source>
        <dbReference type="ARBA" id="ARBA00022490"/>
    </source>
</evidence>
<reference evidence="14" key="1">
    <citation type="submission" date="2017-02" db="UniProtKB">
        <authorList>
            <consortium name="WormBaseParasite"/>
        </authorList>
    </citation>
    <scope>IDENTIFICATION</scope>
</reference>
<dbReference type="OrthoDB" id="79562at2759"/>
<dbReference type="Pfam" id="PF01433">
    <property type="entry name" value="Peptidase_M1"/>
    <property type="match status" value="1"/>
</dbReference>
<keyword evidence="5 10" id="KW-0479">Metal-binding</keyword>
<dbReference type="GO" id="GO:0005829">
    <property type="term" value="C:cytosol"/>
    <property type="evidence" value="ECO:0007669"/>
    <property type="project" value="TreeGrafter"/>
</dbReference>
<dbReference type="Gene3D" id="2.60.40.1730">
    <property type="entry name" value="tricorn interacting facor f3 domain"/>
    <property type="match status" value="1"/>
</dbReference>
<evidence type="ECO:0000256" key="6">
    <source>
        <dbReference type="ARBA" id="ARBA00022801"/>
    </source>
</evidence>
<dbReference type="InterPro" id="IPR016024">
    <property type="entry name" value="ARM-type_fold"/>
</dbReference>
<feature type="binding site" evidence="10">
    <location>
        <position position="291"/>
    </location>
    <ligand>
        <name>Zn(2+)</name>
        <dbReference type="ChEBI" id="CHEBI:29105"/>
        <note>catalytic</note>
    </ligand>
</feature>
<accession>A0A0N5D1D3</accession>
<evidence type="ECO:0000256" key="1">
    <source>
        <dbReference type="ARBA" id="ARBA00004496"/>
    </source>
</evidence>
<dbReference type="InterPro" id="IPR014782">
    <property type="entry name" value="Peptidase_M1_dom"/>
</dbReference>
<dbReference type="InterPro" id="IPR045357">
    <property type="entry name" value="Aminopeptidase_N-like_N"/>
</dbReference>
<name>A0A0N5D1D3_THECL</name>
<dbReference type="Pfam" id="PF17900">
    <property type="entry name" value="Peptidase_M1_N"/>
    <property type="match status" value="1"/>
</dbReference>
<feature type="domain" description="Peptidase M1 leukotriene A4 hydrolase/aminopeptidase C-terminal" evidence="11">
    <location>
        <begin position="455"/>
        <end position="600"/>
    </location>
</feature>
<dbReference type="AlphaFoldDB" id="A0A0N5D1D3"/>
<evidence type="ECO:0000313" key="12">
    <source>
        <dbReference type="EMBL" id="VDN04017.1"/>
    </source>
</evidence>
<sequence>MGDPSSVANFGEATIDHMSLDWVVDFEKSQIRGSVVLSMRMIQKSGIIVLDGHSLKISRIEVDNEKVTYQIQAVPKLGERIVINVDLREPDETFKLVIFYQTGANCTALQFLEPVQTHAKLKPYLFSQCQTVHARSIVPCMDTPSVKQTYDAMVTVPSDLVCLMSAISVGEPENLGEFKKYSFKQSVPIPSYLLAIVIGLMEKRELSIRSAIWAEPTIIENAFSEFAGTEKLLQTAENLMGKYEWQRYDLVVLPLSFPYSGMENPCLTFLTPSLIAGDQSAVHVIAHEISHSWTGNLVTNANWEHFWLNEGFTTFFERKITEILEGKQQRHFEAQCGWEACLAIMKEQYSCDHPLTKLIPDLRNRHPENAFSLIPYEKGSALLMFLEEKIGAEPFIEFLRAYIQNYARKSVVTEDWKNYLYSYFPQHKNMFDAIDWDNWFYGTGIPKTMPQYDETAMNQVVLLAKKWADLGDNELEEIDGSVYFSMSSLQKTKVTDYLRLKVHAISHEKLVRLDDVCGLSESRNSDILSSWILLGLKNQWRPIVRLALHFIASQGRISYLRPIYRALFHWSKNRRRAIHAFQSNASFMHPITKAIVADLIPKCEPKIHTS</sequence>
<dbReference type="InterPro" id="IPR042097">
    <property type="entry name" value="Aminopeptidase_N-like_N_sf"/>
</dbReference>
<dbReference type="InterPro" id="IPR015211">
    <property type="entry name" value="Peptidase_M1_C"/>
</dbReference>
<feature type="active site" description="Proton donor" evidence="9">
    <location>
        <position position="376"/>
    </location>
</feature>
<dbReference type="EMBL" id="UYYF01004432">
    <property type="protein sequence ID" value="VDN04017.1"/>
    <property type="molecule type" value="Genomic_DNA"/>
</dbReference>
<evidence type="ECO:0000256" key="2">
    <source>
        <dbReference type="ARBA" id="ARBA00010136"/>
    </source>
</evidence>
<evidence type="ECO:0000256" key="4">
    <source>
        <dbReference type="ARBA" id="ARBA00022670"/>
    </source>
</evidence>
<dbReference type="InterPro" id="IPR049980">
    <property type="entry name" value="LTA4H_cat"/>
</dbReference>
<comment type="subcellular location">
    <subcellularLocation>
        <location evidence="1">Cytoplasm</location>
    </subcellularLocation>
</comment>
<keyword evidence="3" id="KW-0963">Cytoplasm</keyword>
<feature type="binding site" evidence="10">
    <location>
        <position position="310"/>
    </location>
    <ligand>
        <name>Zn(2+)</name>
        <dbReference type="ChEBI" id="CHEBI:29105"/>
        <note>catalytic</note>
    </ligand>
</feature>
<dbReference type="WBParaSite" id="TCLT_0000665601-mRNA-1">
    <property type="protein sequence ID" value="TCLT_0000665601-mRNA-1"/>
    <property type="gene ID" value="TCLT_0000665601"/>
</dbReference>
<dbReference type="GO" id="GO:0004177">
    <property type="term" value="F:aminopeptidase activity"/>
    <property type="evidence" value="ECO:0007669"/>
    <property type="project" value="TreeGrafter"/>
</dbReference>
<comment type="cofactor">
    <cofactor evidence="10">
        <name>Zn(2+)</name>
        <dbReference type="ChEBI" id="CHEBI:29105"/>
    </cofactor>
    <text evidence="10">Binds 1 zinc ion per subunit.</text>
</comment>
<dbReference type="PRINTS" id="PR00756">
    <property type="entry name" value="ALADIPTASE"/>
</dbReference>
<dbReference type="FunFam" id="1.10.390.10:FF:000003">
    <property type="entry name" value="Leukotriene A(4) hydrolase"/>
    <property type="match status" value="1"/>
</dbReference>
<dbReference type="PANTHER" id="PTHR45726:SF3">
    <property type="entry name" value="LEUKOTRIENE A-4 HYDROLASE"/>
    <property type="match status" value="1"/>
</dbReference>
<dbReference type="PANTHER" id="PTHR45726">
    <property type="entry name" value="LEUKOTRIENE A-4 HYDROLASE"/>
    <property type="match status" value="1"/>
</dbReference>
<dbReference type="OMA" id="VSHYDLR"/>